<evidence type="ECO:0000313" key="1">
    <source>
        <dbReference type="EMBL" id="KAI1699965.1"/>
    </source>
</evidence>
<organism evidence="1 2">
    <name type="scientific">Ditylenchus destructor</name>
    <dbReference type="NCBI Taxonomy" id="166010"/>
    <lineage>
        <taxon>Eukaryota</taxon>
        <taxon>Metazoa</taxon>
        <taxon>Ecdysozoa</taxon>
        <taxon>Nematoda</taxon>
        <taxon>Chromadorea</taxon>
        <taxon>Rhabditida</taxon>
        <taxon>Tylenchina</taxon>
        <taxon>Tylenchomorpha</taxon>
        <taxon>Sphaerularioidea</taxon>
        <taxon>Anguinidae</taxon>
        <taxon>Anguininae</taxon>
        <taxon>Ditylenchus</taxon>
    </lineage>
</organism>
<evidence type="ECO:0008006" key="3">
    <source>
        <dbReference type="Google" id="ProtNLM"/>
    </source>
</evidence>
<sequence length="349" mass="40333">MERRNRNISLSSETIGNILRLFPRKQLSQKFYLVNRNIYQVATSQYFVPNLHLIKELFIDTRIIGRKVRYICDDAERYVSDFNPETNCCFGDLIRIESVANPEYYRFPVSYFVKKMPTPEAFVRFSDVTIIDCQDEAFIKFLRNANESFIGCRLSLGQYNHSLSNDTQNKLAFLLSNAFLRPKKIYMNLNCASGLQQIMQTEAVSNCDNLHIAHGQLAYSQELHSALLSWIQNDGREKSKPVQGYGRVLVLGGYLRRMVMDMVEHLKQAFQDDNSPPAAFLITFPGSVAGLEEGDHSFSLDKVSTGEKLSFFAKNRTGDVCLWRRRVTSKAVEWMMEYQYNRKTDPRND</sequence>
<protein>
    <recommendedName>
        <fullName evidence="3">F-box domain-containing protein</fullName>
    </recommendedName>
</protein>
<gene>
    <name evidence="1" type="ORF">DdX_16998</name>
</gene>
<accession>A0AAD4MMG6</accession>
<reference evidence="1" key="1">
    <citation type="submission" date="2022-01" db="EMBL/GenBank/DDBJ databases">
        <title>Genome Sequence Resource for Two Populations of Ditylenchus destructor, the Migratory Endoparasitic Phytonematode.</title>
        <authorList>
            <person name="Zhang H."/>
            <person name="Lin R."/>
            <person name="Xie B."/>
        </authorList>
    </citation>
    <scope>NUCLEOTIDE SEQUENCE</scope>
    <source>
        <strain evidence="1">BazhouSP</strain>
    </source>
</reference>
<dbReference type="EMBL" id="JAKKPZ010000161">
    <property type="protein sequence ID" value="KAI1699965.1"/>
    <property type="molecule type" value="Genomic_DNA"/>
</dbReference>
<name>A0AAD4MMG6_9BILA</name>
<dbReference type="Proteomes" id="UP001201812">
    <property type="component" value="Unassembled WGS sequence"/>
</dbReference>
<evidence type="ECO:0000313" key="2">
    <source>
        <dbReference type="Proteomes" id="UP001201812"/>
    </source>
</evidence>
<dbReference type="AlphaFoldDB" id="A0AAD4MMG6"/>
<keyword evidence="2" id="KW-1185">Reference proteome</keyword>
<comment type="caution">
    <text evidence="1">The sequence shown here is derived from an EMBL/GenBank/DDBJ whole genome shotgun (WGS) entry which is preliminary data.</text>
</comment>
<proteinExistence type="predicted"/>